<dbReference type="EMBL" id="AMQN01011328">
    <property type="status" value="NOT_ANNOTATED_CDS"/>
    <property type="molecule type" value="Genomic_DNA"/>
</dbReference>
<organism evidence="1">
    <name type="scientific">Capitella teleta</name>
    <name type="common">Polychaete worm</name>
    <dbReference type="NCBI Taxonomy" id="283909"/>
    <lineage>
        <taxon>Eukaryota</taxon>
        <taxon>Metazoa</taxon>
        <taxon>Spiralia</taxon>
        <taxon>Lophotrochozoa</taxon>
        <taxon>Annelida</taxon>
        <taxon>Polychaeta</taxon>
        <taxon>Sedentaria</taxon>
        <taxon>Scolecida</taxon>
        <taxon>Capitellidae</taxon>
        <taxon>Capitella</taxon>
    </lineage>
</organism>
<dbReference type="OMA" id="EINCHLA"/>
<accession>R7TZQ8</accession>
<protein>
    <submittedName>
        <fullName evidence="1 2">Uncharacterized protein</fullName>
    </submittedName>
</protein>
<dbReference type="OrthoDB" id="6753017at2759"/>
<evidence type="ECO:0000313" key="2">
    <source>
        <dbReference type="EnsemblMetazoa" id="CapteP203052"/>
    </source>
</evidence>
<sequence>MGFFQFVFDNADFNVATISGHNTFHSMGGIGCVTPDSGKSRHTINRSTKLVKADVTGEFGENYERTRIEILPFINLQPTDPSSIYTALNFSRKQSSLHGMKTCFVTFDQPLNAKAIEIVASDEILQGVVVRMNGFHLLMSFMGSVGYIMGGSGLEVLWESVYAPASVVHMMTGHAYVHALRAHLLTSVALFTFMMTEMEDKTKESLLALHKAIIGQKPVDLEDEKVMQTLIEKNQQRIKTEKERSQTRRLWLNYMEQVSLIKQFIYAERTGDWALHLNSIRQMIPYFHAAGHLAYAKSARIYLQQMQALQTTMNETEFGKFTKDGYFTIRRKDNLWGGIISDQSIEQNLMRLLKISGGMTRGRGITDSSLAMLVHAFPYCIPIC</sequence>
<name>R7TZQ8_CAPTE</name>
<proteinExistence type="predicted"/>
<evidence type="ECO:0000313" key="1">
    <source>
        <dbReference type="EMBL" id="ELT96415.1"/>
    </source>
</evidence>
<dbReference type="PANTHER" id="PTHR47018:SF3">
    <property type="entry name" value="MYCBP-ASSOCIATED PROTEIN"/>
    <property type="match status" value="1"/>
</dbReference>
<gene>
    <name evidence="1" type="ORF">CAPTEDRAFT_203052</name>
</gene>
<dbReference type="EnsemblMetazoa" id="CapteT203052">
    <property type="protein sequence ID" value="CapteP203052"/>
    <property type="gene ID" value="CapteG203052"/>
</dbReference>
<reference evidence="3" key="1">
    <citation type="submission" date="2012-12" db="EMBL/GenBank/DDBJ databases">
        <authorList>
            <person name="Hellsten U."/>
            <person name="Grimwood J."/>
            <person name="Chapman J.A."/>
            <person name="Shapiro H."/>
            <person name="Aerts A."/>
            <person name="Otillar R.P."/>
            <person name="Terry A.Y."/>
            <person name="Boore J.L."/>
            <person name="Simakov O."/>
            <person name="Marletaz F."/>
            <person name="Cho S.-J."/>
            <person name="Edsinger-Gonzales E."/>
            <person name="Havlak P."/>
            <person name="Kuo D.-H."/>
            <person name="Larsson T."/>
            <person name="Lv J."/>
            <person name="Arendt D."/>
            <person name="Savage R."/>
            <person name="Osoegawa K."/>
            <person name="de Jong P."/>
            <person name="Lindberg D.R."/>
            <person name="Seaver E.C."/>
            <person name="Weisblat D.A."/>
            <person name="Putnam N.H."/>
            <person name="Grigoriev I.V."/>
            <person name="Rokhsar D.S."/>
        </authorList>
    </citation>
    <scope>NUCLEOTIDE SEQUENCE</scope>
    <source>
        <strain evidence="3">I ESC-2004</strain>
    </source>
</reference>
<dbReference type="AlphaFoldDB" id="R7TZQ8"/>
<dbReference type="HOGENOM" id="CLU_049955_0_0_1"/>
<dbReference type="PANTHER" id="PTHR47018">
    <property type="entry name" value="CXC DOMAIN-CONTAINING PROTEIN-RELATED"/>
    <property type="match status" value="1"/>
</dbReference>
<dbReference type="Proteomes" id="UP000014760">
    <property type="component" value="Unassembled WGS sequence"/>
</dbReference>
<dbReference type="EMBL" id="KB308827">
    <property type="protein sequence ID" value="ELT96415.1"/>
    <property type="molecule type" value="Genomic_DNA"/>
</dbReference>
<evidence type="ECO:0000313" key="3">
    <source>
        <dbReference type="Proteomes" id="UP000014760"/>
    </source>
</evidence>
<reference evidence="1 3" key="2">
    <citation type="journal article" date="2013" name="Nature">
        <title>Insights into bilaterian evolution from three spiralian genomes.</title>
        <authorList>
            <person name="Simakov O."/>
            <person name="Marletaz F."/>
            <person name="Cho S.J."/>
            <person name="Edsinger-Gonzales E."/>
            <person name="Havlak P."/>
            <person name="Hellsten U."/>
            <person name="Kuo D.H."/>
            <person name="Larsson T."/>
            <person name="Lv J."/>
            <person name="Arendt D."/>
            <person name="Savage R."/>
            <person name="Osoegawa K."/>
            <person name="de Jong P."/>
            <person name="Grimwood J."/>
            <person name="Chapman J.A."/>
            <person name="Shapiro H."/>
            <person name="Aerts A."/>
            <person name="Otillar R.P."/>
            <person name="Terry A.Y."/>
            <person name="Boore J.L."/>
            <person name="Grigoriev I.V."/>
            <person name="Lindberg D.R."/>
            <person name="Seaver E.C."/>
            <person name="Weisblat D.A."/>
            <person name="Putnam N.H."/>
            <person name="Rokhsar D.S."/>
        </authorList>
    </citation>
    <scope>NUCLEOTIDE SEQUENCE</scope>
    <source>
        <strain evidence="1 3">I ESC-2004</strain>
    </source>
</reference>
<reference evidence="2" key="3">
    <citation type="submission" date="2015-06" db="UniProtKB">
        <authorList>
            <consortium name="EnsemblMetazoa"/>
        </authorList>
    </citation>
    <scope>IDENTIFICATION</scope>
</reference>
<keyword evidence="3" id="KW-1185">Reference proteome</keyword>